<evidence type="ECO:0000313" key="1">
    <source>
        <dbReference type="EMBL" id="GAA4038203.1"/>
    </source>
</evidence>
<sequence length="77" mass="8456">MNLAAGSPSALVVIKSVFFRNLTFGSRPNDGCPTWLPPDCRHWSKSRVRRIEKMNPFSLPSGPVCHYPGTKGGQSLV</sequence>
<name>A0ABP7U949_9SPHN</name>
<gene>
    <name evidence="1" type="ORF">GCM10022281_18730</name>
</gene>
<organism evidence="1 2">
    <name type="scientific">Sphingomonas rosea</name>
    <dbReference type="NCBI Taxonomy" id="335605"/>
    <lineage>
        <taxon>Bacteria</taxon>
        <taxon>Pseudomonadati</taxon>
        <taxon>Pseudomonadota</taxon>
        <taxon>Alphaproteobacteria</taxon>
        <taxon>Sphingomonadales</taxon>
        <taxon>Sphingomonadaceae</taxon>
        <taxon>Sphingomonas</taxon>
    </lineage>
</organism>
<reference evidence="2" key="1">
    <citation type="journal article" date="2019" name="Int. J. Syst. Evol. Microbiol.">
        <title>The Global Catalogue of Microorganisms (GCM) 10K type strain sequencing project: providing services to taxonomists for standard genome sequencing and annotation.</title>
        <authorList>
            <consortium name="The Broad Institute Genomics Platform"/>
            <consortium name="The Broad Institute Genome Sequencing Center for Infectious Disease"/>
            <person name="Wu L."/>
            <person name="Ma J."/>
        </authorList>
    </citation>
    <scope>NUCLEOTIDE SEQUENCE [LARGE SCALE GENOMIC DNA]</scope>
    <source>
        <strain evidence="2">JCM 17564</strain>
    </source>
</reference>
<dbReference type="Proteomes" id="UP001424459">
    <property type="component" value="Unassembled WGS sequence"/>
</dbReference>
<proteinExistence type="predicted"/>
<keyword evidence="2" id="KW-1185">Reference proteome</keyword>
<dbReference type="EMBL" id="BAABBR010000001">
    <property type="protein sequence ID" value="GAA4038203.1"/>
    <property type="molecule type" value="Genomic_DNA"/>
</dbReference>
<evidence type="ECO:0000313" key="2">
    <source>
        <dbReference type="Proteomes" id="UP001424459"/>
    </source>
</evidence>
<accession>A0ABP7U949</accession>
<comment type="caution">
    <text evidence="1">The sequence shown here is derived from an EMBL/GenBank/DDBJ whole genome shotgun (WGS) entry which is preliminary data.</text>
</comment>
<protein>
    <submittedName>
        <fullName evidence="1">Uncharacterized protein</fullName>
    </submittedName>
</protein>